<dbReference type="PANTHER" id="PTHR45453:SF1">
    <property type="entry name" value="PHOSPHATE REGULON SENSOR PROTEIN PHOR"/>
    <property type="match status" value="1"/>
</dbReference>
<sequence length="309" mass="35107">MAFVVVCAAAAVFCIVLICAAMWVHMRRKYVAFATQVCDSIDMILKGKGTSVFELEEETLLSKIQMRLKRLSEITEAAARESEDQKKQVQSIVSDISHQLKTPIANITMYCDTALRPGLSEEMHKQCLETMEKQVKRLDSLIQSLVQMSRLENNIIELHVEENDIKDTLFEVVENARIKALKKNISIELDCPKGLILRYDEKWTAEAIFNLVDNSVKYTNVGGKVLIYVEPMEMYTRITVKDDGVGIAPEHINDVCKRFFREEKANHVEGVGIGLYLTREIIMKQGGYLKIQSEEGKGTRVQVFLLRAV</sequence>
<feature type="domain" description="Histidine kinase" evidence="8">
    <location>
        <begin position="95"/>
        <end position="309"/>
    </location>
</feature>
<accession>A0ABS6D2P8</accession>
<dbReference type="GO" id="GO:0016301">
    <property type="term" value="F:kinase activity"/>
    <property type="evidence" value="ECO:0007669"/>
    <property type="project" value="UniProtKB-KW"/>
</dbReference>
<dbReference type="EMBL" id="JABACJ020000006">
    <property type="protein sequence ID" value="MBU3875870.1"/>
    <property type="molecule type" value="Genomic_DNA"/>
</dbReference>
<reference evidence="9 10" key="1">
    <citation type="submission" date="2021-06" db="EMBL/GenBank/DDBJ databases">
        <title>Faecalicatena sp. nov. isolated from porcine feces.</title>
        <authorList>
            <person name="Oh B.S."/>
            <person name="Lee J.H."/>
        </authorList>
    </citation>
    <scope>NUCLEOTIDE SEQUENCE [LARGE SCALE GENOMIC DNA]</scope>
    <source>
        <strain evidence="9 10">AGMB00832</strain>
    </source>
</reference>
<proteinExistence type="predicted"/>
<evidence type="ECO:0000256" key="1">
    <source>
        <dbReference type="ARBA" id="ARBA00000085"/>
    </source>
</evidence>
<keyword evidence="4" id="KW-0597">Phosphoprotein</keyword>
<dbReference type="Pfam" id="PF02518">
    <property type="entry name" value="HATPase_c"/>
    <property type="match status" value="1"/>
</dbReference>
<protein>
    <recommendedName>
        <fullName evidence="3">histidine kinase</fullName>
        <ecNumber evidence="3">2.7.13.3</ecNumber>
    </recommendedName>
</protein>
<comment type="subcellular location">
    <subcellularLocation>
        <location evidence="2">Membrane</location>
    </subcellularLocation>
</comment>
<keyword evidence="10" id="KW-1185">Reference proteome</keyword>
<keyword evidence="5" id="KW-0808">Transferase</keyword>
<dbReference type="InterPro" id="IPR050351">
    <property type="entry name" value="BphY/WalK/GraS-like"/>
</dbReference>
<dbReference type="PANTHER" id="PTHR45453">
    <property type="entry name" value="PHOSPHATE REGULON SENSOR PROTEIN PHOR"/>
    <property type="match status" value="1"/>
</dbReference>
<dbReference type="SMART" id="SM00387">
    <property type="entry name" value="HATPase_c"/>
    <property type="match status" value="1"/>
</dbReference>
<comment type="catalytic activity">
    <reaction evidence="1">
        <text>ATP + protein L-histidine = ADP + protein N-phospho-L-histidine.</text>
        <dbReference type="EC" id="2.7.13.3"/>
    </reaction>
</comment>
<dbReference type="InterPro" id="IPR005467">
    <property type="entry name" value="His_kinase_dom"/>
</dbReference>
<dbReference type="Pfam" id="PF00512">
    <property type="entry name" value="HisKA"/>
    <property type="match status" value="1"/>
</dbReference>
<dbReference type="Proteomes" id="UP000723714">
    <property type="component" value="Unassembled WGS sequence"/>
</dbReference>
<dbReference type="InterPro" id="IPR003661">
    <property type="entry name" value="HisK_dim/P_dom"/>
</dbReference>
<evidence type="ECO:0000256" key="4">
    <source>
        <dbReference type="ARBA" id="ARBA00022553"/>
    </source>
</evidence>
<evidence type="ECO:0000256" key="7">
    <source>
        <dbReference type="ARBA" id="ARBA00023012"/>
    </source>
</evidence>
<evidence type="ECO:0000256" key="2">
    <source>
        <dbReference type="ARBA" id="ARBA00004370"/>
    </source>
</evidence>
<evidence type="ECO:0000313" key="9">
    <source>
        <dbReference type="EMBL" id="MBU3875870.1"/>
    </source>
</evidence>
<dbReference type="CDD" id="cd00082">
    <property type="entry name" value="HisKA"/>
    <property type="match status" value="1"/>
</dbReference>
<evidence type="ECO:0000259" key="8">
    <source>
        <dbReference type="PROSITE" id="PS50109"/>
    </source>
</evidence>
<comment type="caution">
    <text evidence="9">The sequence shown here is derived from an EMBL/GenBank/DDBJ whole genome shotgun (WGS) entry which is preliminary data.</text>
</comment>
<evidence type="ECO:0000256" key="3">
    <source>
        <dbReference type="ARBA" id="ARBA00012438"/>
    </source>
</evidence>
<dbReference type="EC" id="2.7.13.3" evidence="3"/>
<organism evidence="9 10">
    <name type="scientific">Faecalicatena faecalis</name>
    <dbReference type="NCBI Taxonomy" id="2726362"/>
    <lineage>
        <taxon>Bacteria</taxon>
        <taxon>Bacillati</taxon>
        <taxon>Bacillota</taxon>
        <taxon>Clostridia</taxon>
        <taxon>Lachnospirales</taxon>
        <taxon>Lachnospiraceae</taxon>
        <taxon>Faecalicatena</taxon>
    </lineage>
</organism>
<dbReference type="InterPro" id="IPR003594">
    <property type="entry name" value="HATPase_dom"/>
</dbReference>
<gene>
    <name evidence="9" type="ORF">HGO97_008595</name>
</gene>
<dbReference type="PROSITE" id="PS50109">
    <property type="entry name" value="HIS_KIN"/>
    <property type="match status" value="1"/>
</dbReference>
<keyword evidence="7" id="KW-0902">Two-component regulatory system</keyword>
<name>A0ABS6D2P8_9FIRM</name>
<evidence type="ECO:0000256" key="5">
    <source>
        <dbReference type="ARBA" id="ARBA00022679"/>
    </source>
</evidence>
<keyword evidence="6 9" id="KW-0418">Kinase</keyword>
<dbReference type="SMART" id="SM00388">
    <property type="entry name" value="HisKA"/>
    <property type="match status" value="1"/>
</dbReference>
<evidence type="ECO:0000256" key="6">
    <source>
        <dbReference type="ARBA" id="ARBA00022777"/>
    </source>
</evidence>
<evidence type="ECO:0000313" key="10">
    <source>
        <dbReference type="Proteomes" id="UP000723714"/>
    </source>
</evidence>